<comment type="caution">
    <text evidence="8">The sequence shown here is derived from an EMBL/GenBank/DDBJ whole genome shotgun (WGS) entry which is preliminary data.</text>
</comment>
<evidence type="ECO:0000256" key="3">
    <source>
        <dbReference type="ARBA" id="ARBA00022801"/>
    </source>
</evidence>
<keyword evidence="4 5" id="KW-0720">Serine protease</keyword>
<dbReference type="FunFam" id="2.30.42.10:FF:000063">
    <property type="entry name" value="Peptidase, S41 family"/>
    <property type="match status" value="1"/>
</dbReference>
<sequence length="394" mass="42250">MRPLNDLPKLSVKPKFKYVRHILLALVLFAVLGGGYILGQTTTNARQKLDLNQFWQVYDIINRRYVGSIDQKAASEGAVAGLVSSLGDPFSMYLPAEARKNLDSELKGEFEGIGAELTQKDGLITVVTPLDGSPAATAGLMPKDIVLKIGDESTSEMLLDEAVSKIRGPKGTTVTLEVARPKVSDPIKLTITRDAIHVKSVESEILSGNIGYLEIRQFGDDTVESVKKSVADLAKIGPRAVIIDLRNNPGGYLDAVAPIAGQFIAPNVVVKEKYKGGRIEPIPSKDVPVMPNTPLFILVNGGSASAAEILAGALQDYKRATLVGQKTFGKGSVQDIIPLKAGAALRLTIAEWLTPNDRQISKKGIDPDVVVEGDKKPDSDPVLAKALEIITKNQ</sequence>
<dbReference type="GO" id="GO:0030288">
    <property type="term" value="C:outer membrane-bounded periplasmic space"/>
    <property type="evidence" value="ECO:0007669"/>
    <property type="project" value="TreeGrafter"/>
</dbReference>
<dbReference type="InterPro" id="IPR036034">
    <property type="entry name" value="PDZ_sf"/>
</dbReference>
<dbReference type="Gene3D" id="3.90.226.10">
    <property type="entry name" value="2-enoyl-CoA Hydratase, Chain A, domain 1"/>
    <property type="match status" value="1"/>
</dbReference>
<dbReference type="GO" id="GO:0006508">
    <property type="term" value="P:proteolysis"/>
    <property type="evidence" value="ECO:0007669"/>
    <property type="project" value="UniProtKB-KW"/>
</dbReference>
<dbReference type="InterPro" id="IPR005151">
    <property type="entry name" value="Tail-specific_protease"/>
</dbReference>
<dbReference type="Proteomes" id="UP000034487">
    <property type="component" value="Unassembled WGS sequence"/>
</dbReference>
<dbReference type="Pfam" id="PF22694">
    <property type="entry name" value="CtpB_N-like"/>
    <property type="match status" value="1"/>
</dbReference>
<dbReference type="NCBIfam" id="TIGR00225">
    <property type="entry name" value="prc"/>
    <property type="match status" value="1"/>
</dbReference>
<dbReference type="SUPFAM" id="SSF52096">
    <property type="entry name" value="ClpP/crotonase"/>
    <property type="match status" value="1"/>
</dbReference>
<evidence type="ECO:0000259" key="6">
    <source>
        <dbReference type="SMART" id="SM00228"/>
    </source>
</evidence>
<dbReference type="InterPro" id="IPR004447">
    <property type="entry name" value="Peptidase_S41A"/>
</dbReference>
<reference evidence="8 9" key="1">
    <citation type="journal article" date="2015" name="Nature">
        <title>rRNA introns, odd ribosomes, and small enigmatic genomes across a large radiation of phyla.</title>
        <authorList>
            <person name="Brown C.T."/>
            <person name="Hug L.A."/>
            <person name="Thomas B.C."/>
            <person name="Sharon I."/>
            <person name="Castelle C.J."/>
            <person name="Singh A."/>
            <person name="Wilkins M.J."/>
            <person name="Williams K.H."/>
            <person name="Banfield J.F."/>
        </authorList>
    </citation>
    <scope>NUCLEOTIDE SEQUENCE [LARGE SCALE GENOMIC DNA]</scope>
</reference>
<feature type="domain" description="PDZ" evidence="6">
    <location>
        <begin position="111"/>
        <end position="182"/>
    </location>
</feature>
<organism evidence="8 9">
    <name type="scientific">Berkelbacteria bacterium GW2011_GWA2_46_7</name>
    <dbReference type="NCBI Taxonomy" id="1618335"/>
    <lineage>
        <taxon>Bacteria</taxon>
        <taxon>Candidatus Berkelbacteria</taxon>
    </lineage>
</organism>
<comment type="similarity">
    <text evidence="1 5">Belongs to the peptidase S41A family.</text>
</comment>
<evidence type="ECO:0000256" key="1">
    <source>
        <dbReference type="ARBA" id="ARBA00009179"/>
    </source>
</evidence>
<dbReference type="EMBL" id="LCMV01000008">
    <property type="protein sequence ID" value="KKU44350.1"/>
    <property type="molecule type" value="Genomic_DNA"/>
</dbReference>
<dbReference type="InterPro" id="IPR041489">
    <property type="entry name" value="PDZ_6"/>
</dbReference>
<proteinExistence type="inferred from homology"/>
<dbReference type="SUPFAM" id="SSF50156">
    <property type="entry name" value="PDZ domain-like"/>
    <property type="match status" value="1"/>
</dbReference>
<dbReference type="PANTHER" id="PTHR32060">
    <property type="entry name" value="TAIL-SPECIFIC PROTEASE"/>
    <property type="match status" value="1"/>
</dbReference>
<dbReference type="InterPro" id="IPR029045">
    <property type="entry name" value="ClpP/crotonase-like_dom_sf"/>
</dbReference>
<feature type="domain" description="Tail specific protease" evidence="7">
    <location>
        <begin position="184"/>
        <end position="372"/>
    </location>
</feature>
<dbReference type="Pfam" id="PF03572">
    <property type="entry name" value="Peptidase_S41"/>
    <property type="match status" value="1"/>
</dbReference>
<keyword evidence="3 5" id="KW-0378">Hydrolase</keyword>
<keyword evidence="2 5" id="KW-0645">Protease</keyword>
<protein>
    <submittedName>
        <fullName evidence="8">Carboxyl-terminal protease</fullName>
    </submittedName>
</protein>
<evidence type="ECO:0000259" key="7">
    <source>
        <dbReference type="SMART" id="SM00245"/>
    </source>
</evidence>
<evidence type="ECO:0000313" key="8">
    <source>
        <dbReference type="EMBL" id="KKU44350.1"/>
    </source>
</evidence>
<dbReference type="CDD" id="cd06782">
    <property type="entry name" value="cpPDZ_CPP-like"/>
    <property type="match status" value="1"/>
</dbReference>
<gene>
    <name evidence="8" type="ORF">UX60_C0008G0004</name>
</gene>
<dbReference type="InterPro" id="IPR055210">
    <property type="entry name" value="CtpA/B_N"/>
</dbReference>
<dbReference type="GO" id="GO:0008236">
    <property type="term" value="F:serine-type peptidase activity"/>
    <property type="evidence" value="ECO:0007669"/>
    <property type="project" value="UniProtKB-KW"/>
</dbReference>
<dbReference type="Gene3D" id="3.30.750.44">
    <property type="match status" value="1"/>
</dbReference>
<dbReference type="GO" id="GO:0007165">
    <property type="term" value="P:signal transduction"/>
    <property type="evidence" value="ECO:0007669"/>
    <property type="project" value="TreeGrafter"/>
</dbReference>
<evidence type="ECO:0000256" key="5">
    <source>
        <dbReference type="RuleBase" id="RU004404"/>
    </source>
</evidence>
<evidence type="ECO:0000256" key="2">
    <source>
        <dbReference type="ARBA" id="ARBA00022670"/>
    </source>
</evidence>
<dbReference type="GO" id="GO:0004175">
    <property type="term" value="F:endopeptidase activity"/>
    <property type="evidence" value="ECO:0007669"/>
    <property type="project" value="TreeGrafter"/>
</dbReference>
<dbReference type="SMART" id="SM00245">
    <property type="entry name" value="TSPc"/>
    <property type="match status" value="1"/>
</dbReference>
<evidence type="ECO:0000313" key="9">
    <source>
        <dbReference type="Proteomes" id="UP000034487"/>
    </source>
</evidence>
<dbReference type="InterPro" id="IPR001478">
    <property type="entry name" value="PDZ"/>
</dbReference>
<accession>A0A0G1TFY3</accession>
<dbReference type="SMART" id="SM00228">
    <property type="entry name" value="PDZ"/>
    <property type="match status" value="1"/>
</dbReference>
<dbReference type="Gene3D" id="2.30.42.10">
    <property type="match status" value="1"/>
</dbReference>
<dbReference type="PANTHER" id="PTHR32060:SF30">
    <property type="entry name" value="CARBOXY-TERMINAL PROCESSING PROTEASE CTPA"/>
    <property type="match status" value="1"/>
</dbReference>
<dbReference type="AlphaFoldDB" id="A0A0G1TFY3"/>
<evidence type="ECO:0000256" key="4">
    <source>
        <dbReference type="ARBA" id="ARBA00022825"/>
    </source>
</evidence>
<name>A0A0G1TFY3_9BACT</name>
<dbReference type="Pfam" id="PF17820">
    <property type="entry name" value="PDZ_6"/>
    <property type="match status" value="1"/>
</dbReference>
<dbReference type="CDD" id="cd07560">
    <property type="entry name" value="Peptidase_S41_CPP"/>
    <property type="match status" value="1"/>
</dbReference>